<name>A0AAD9M6Q1_9PEZI</name>
<feature type="transmembrane region" description="Helical" evidence="2">
    <location>
        <begin position="114"/>
        <end position="135"/>
    </location>
</feature>
<keyword evidence="4" id="KW-1185">Reference proteome</keyword>
<evidence type="ECO:0000256" key="1">
    <source>
        <dbReference type="SAM" id="MobiDB-lite"/>
    </source>
</evidence>
<keyword evidence="2" id="KW-0812">Transmembrane</keyword>
<keyword evidence="2" id="KW-1133">Transmembrane helix</keyword>
<organism evidence="3 4">
    <name type="scientific">Colletotrichum zoysiae</name>
    <dbReference type="NCBI Taxonomy" id="1216348"/>
    <lineage>
        <taxon>Eukaryota</taxon>
        <taxon>Fungi</taxon>
        <taxon>Dikarya</taxon>
        <taxon>Ascomycota</taxon>
        <taxon>Pezizomycotina</taxon>
        <taxon>Sordariomycetes</taxon>
        <taxon>Hypocreomycetidae</taxon>
        <taxon>Glomerellales</taxon>
        <taxon>Glomerellaceae</taxon>
        <taxon>Colletotrichum</taxon>
        <taxon>Colletotrichum graminicola species complex</taxon>
    </lineage>
</organism>
<feature type="compositionally biased region" description="Low complexity" evidence="1">
    <location>
        <begin position="49"/>
        <end position="71"/>
    </location>
</feature>
<accession>A0AAD9M6Q1</accession>
<sequence>MGSVAPKFDEPWSLRLLFRPPPPESAVGRTTGSRGLRVPKSLKEEGVVPAAAAASSPARRPASSSPLSSGRLASSSWSLARRRSAHFLIPCQAQEIRTATRRVAKKRPSMARMAMPMISAASFQVGGGAMAIALVGCVESFLWSWLGKTMVFLFVFFLE</sequence>
<gene>
    <name evidence="3" type="ORF">LX32DRAFT_779</name>
</gene>
<dbReference type="Proteomes" id="UP001232148">
    <property type="component" value="Unassembled WGS sequence"/>
</dbReference>
<evidence type="ECO:0000313" key="4">
    <source>
        <dbReference type="Proteomes" id="UP001232148"/>
    </source>
</evidence>
<comment type="caution">
    <text evidence="3">The sequence shown here is derived from an EMBL/GenBank/DDBJ whole genome shotgun (WGS) entry which is preliminary data.</text>
</comment>
<feature type="transmembrane region" description="Helical" evidence="2">
    <location>
        <begin position="141"/>
        <end position="158"/>
    </location>
</feature>
<evidence type="ECO:0000313" key="3">
    <source>
        <dbReference type="EMBL" id="KAK2035459.1"/>
    </source>
</evidence>
<evidence type="ECO:0000256" key="2">
    <source>
        <dbReference type="SAM" id="Phobius"/>
    </source>
</evidence>
<reference evidence="3" key="1">
    <citation type="submission" date="2021-06" db="EMBL/GenBank/DDBJ databases">
        <title>Comparative genomics, transcriptomics and evolutionary studies reveal genomic signatures of adaptation to plant cell wall in hemibiotrophic fungi.</title>
        <authorList>
            <consortium name="DOE Joint Genome Institute"/>
            <person name="Baroncelli R."/>
            <person name="Diaz J.F."/>
            <person name="Benocci T."/>
            <person name="Peng M."/>
            <person name="Battaglia E."/>
            <person name="Haridas S."/>
            <person name="Andreopoulos W."/>
            <person name="Labutti K."/>
            <person name="Pangilinan J."/>
            <person name="Floch G.L."/>
            <person name="Makela M.R."/>
            <person name="Henrissat B."/>
            <person name="Grigoriev I.V."/>
            <person name="Crouch J.A."/>
            <person name="De Vries R.P."/>
            <person name="Sukno S.A."/>
            <person name="Thon M.R."/>
        </authorList>
    </citation>
    <scope>NUCLEOTIDE SEQUENCE</scope>
    <source>
        <strain evidence="3">MAFF235873</strain>
    </source>
</reference>
<proteinExistence type="predicted"/>
<dbReference type="EMBL" id="MU842808">
    <property type="protein sequence ID" value="KAK2035459.1"/>
    <property type="molecule type" value="Genomic_DNA"/>
</dbReference>
<dbReference type="AlphaFoldDB" id="A0AAD9M6Q1"/>
<protein>
    <submittedName>
        <fullName evidence="3">Uncharacterized protein</fullName>
    </submittedName>
</protein>
<feature type="region of interest" description="Disordered" evidence="1">
    <location>
        <begin position="18"/>
        <end position="71"/>
    </location>
</feature>
<keyword evidence="2" id="KW-0472">Membrane</keyword>